<evidence type="ECO:0000313" key="1">
    <source>
        <dbReference type="EMBL" id="KGE03043.1"/>
    </source>
</evidence>
<dbReference type="HOGENOM" id="CLU_444751_0_0_6"/>
<sequence length="610" mass="66919">MTDDTSISYSFSATPAAGASALYAFADCELIPVDQAMMLVINRVNGRQQMISPQVVEALKTCTTFRTLDAHADHLARSQPELKGNRTLAMQALQQLRDGEMLLSAETVKTRLQQSQNHPLAPTRAFIITCDRPEAVERLLESMLRSGSLTRHEALMLVDDSRHPESRTANRDAVERFNLRSARSMSYFGAEEQAALLAHLVAELPTHEAGIRFLLDPSHWTGKKTYGRSRTLCLLLSVGCRAIVMDDDILCEAVRPPVEETGINFQGGRRAAFFPDRDTLLAARVPAAADPLAAHADLLGQQLGNAVRELNNGPLQESQLSECNAAMLNVLDSQSPILVTQCGSWGDPGTGGGHWAVHLGEDSIERLVNAPHGMAEALQNGCNWLGCSGPTIHKMAFMSQMTGLDNSQLLPPYFPAFRGEDLLFGTMVEAMHHRGAVLEYPWAVPHLPLESRRGQGLRAPMAGEGGIVLFSRYLAEHIDYKDASAPQRRLRHMADDARRLAARSDADLLLDYRREQAKGQAHQLHLLRLQAAKARELPSLNWQGYLKRGIEEVQGSIAEIHGPARIRGVPAGSTDEALVGVFRGYAAHWAAALDAWPAVREAAQAYMLPR</sequence>
<proteinExistence type="predicted"/>
<protein>
    <submittedName>
        <fullName evidence="1">Uncharacterized protein</fullName>
    </submittedName>
</protein>
<dbReference type="Proteomes" id="UP000029640">
    <property type="component" value="Unassembled WGS sequence"/>
</dbReference>
<gene>
    <name evidence="1" type="ORF">HRUBRA_02373</name>
</gene>
<dbReference type="AlphaFoldDB" id="A0A095VPL4"/>
<evidence type="ECO:0000313" key="2">
    <source>
        <dbReference type="Proteomes" id="UP000029640"/>
    </source>
</evidence>
<comment type="caution">
    <text evidence="1">The sequence shown here is derived from an EMBL/GenBank/DDBJ whole genome shotgun (WGS) entry which is preliminary data.</text>
</comment>
<accession>A0A095VPL4</accession>
<dbReference type="EMBL" id="AUVB01000073">
    <property type="protein sequence ID" value="KGE03043.1"/>
    <property type="molecule type" value="Genomic_DNA"/>
</dbReference>
<name>A0A095VPL4_9GAMM</name>
<dbReference type="STRING" id="1265313.HRUBRA_02373"/>
<organism evidence="1 2">
    <name type="scientific">Pseudohaliea rubra DSM 19751</name>
    <dbReference type="NCBI Taxonomy" id="1265313"/>
    <lineage>
        <taxon>Bacteria</taxon>
        <taxon>Pseudomonadati</taxon>
        <taxon>Pseudomonadota</taxon>
        <taxon>Gammaproteobacteria</taxon>
        <taxon>Cellvibrionales</taxon>
        <taxon>Halieaceae</taxon>
        <taxon>Pseudohaliea</taxon>
    </lineage>
</organism>
<dbReference type="eggNOG" id="ENOG5030WSJ">
    <property type="taxonomic scope" value="Bacteria"/>
</dbReference>
<dbReference type="OrthoDB" id="5712323at2"/>
<reference evidence="1 2" key="1">
    <citation type="journal article" date="2014" name="Genome Announc.">
        <title>Genome Sequence of Gammaproteobacterial Pseudohaliea rubra Type Strain DSM 19751, Isolated from Coastal Seawater of the Mediterranean Sea.</title>
        <authorList>
            <person name="Spring S."/>
            <person name="Fiebig A."/>
            <person name="Riedel T."/>
            <person name="Goker M."/>
            <person name="Klenk H.P."/>
        </authorList>
    </citation>
    <scope>NUCLEOTIDE SEQUENCE [LARGE SCALE GENOMIC DNA]</scope>
    <source>
        <strain evidence="1 2">DSM 19751</strain>
    </source>
</reference>
<keyword evidence="2" id="KW-1185">Reference proteome</keyword>
<dbReference type="RefSeq" id="WP_035518270.1">
    <property type="nucleotide sequence ID" value="NZ_KN234812.1"/>
</dbReference>